<dbReference type="Proteomes" id="UP000601768">
    <property type="component" value="Unassembled WGS sequence"/>
</dbReference>
<evidence type="ECO:0000259" key="3">
    <source>
        <dbReference type="Pfam" id="PF25876"/>
    </source>
</evidence>
<dbReference type="SUPFAM" id="SSF111369">
    <property type="entry name" value="HlyD-like secretion proteins"/>
    <property type="match status" value="1"/>
</dbReference>
<dbReference type="Gene3D" id="2.40.30.170">
    <property type="match status" value="1"/>
</dbReference>
<gene>
    <name evidence="5" type="ORF">H8B19_06665</name>
</gene>
<name>A0A8J6ITK2_9ALTE</name>
<reference evidence="5" key="2">
    <citation type="submission" date="2020-08" db="EMBL/GenBank/DDBJ databases">
        <authorList>
            <person name="Lai Q."/>
        </authorList>
    </citation>
    <scope>NUCLEOTIDE SEQUENCE</scope>
    <source>
        <strain evidence="5">S27-2</strain>
    </source>
</reference>
<evidence type="ECO:0000259" key="4">
    <source>
        <dbReference type="Pfam" id="PF25917"/>
    </source>
</evidence>
<dbReference type="Gene3D" id="2.40.420.20">
    <property type="match status" value="1"/>
</dbReference>
<feature type="coiled-coil region" evidence="2">
    <location>
        <begin position="92"/>
        <end position="119"/>
    </location>
</feature>
<reference evidence="5" key="1">
    <citation type="journal article" date="2018" name="Int. J. Syst. Evol. Microbiol.">
        <title>Neptunicella marina gen. nov., sp. nov., isolated from surface seawater.</title>
        <authorList>
            <person name="Liu X."/>
            <person name="Lai Q."/>
            <person name="Du Y."/>
            <person name="Zhang X."/>
            <person name="Liu Z."/>
            <person name="Sun F."/>
            <person name="Shao Z."/>
        </authorList>
    </citation>
    <scope>NUCLEOTIDE SEQUENCE</scope>
    <source>
        <strain evidence="5">S27-2</strain>
    </source>
</reference>
<evidence type="ECO:0000313" key="5">
    <source>
        <dbReference type="EMBL" id="MBC3765552.1"/>
    </source>
</evidence>
<dbReference type="InterPro" id="IPR058624">
    <property type="entry name" value="MdtA-like_HH"/>
</dbReference>
<dbReference type="InterPro" id="IPR006143">
    <property type="entry name" value="RND_pump_MFP"/>
</dbReference>
<proteinExistence type="inferred from homology"/>
<comment type="similarity">
    <text evidence="1">Belongs to the membrane fusion protein (MFP) (TC 8.A.1) family.</text>
</comment>
<dbReference type="PANTHER" id="PTHR30469">
    <property type="entry name" value="MULTIDRUG RESISTANCE PROTEIN MDTA"/>
    <property type="match status" value="1"/>
</dbReference>
<dbReference type="Pfam" id="PF25917">
    <property type="entry name" value="BSH_RND"/>
    <property type="match status" value="1"/>
</dbReference>
<dbReference type="Pfam" id="PF25876">
    <property type="entry name" value="HH_MFP_RND"/>
    <property type="match status" value="1"/>
</dbReference>
<comment type="caution">
    <text evidence="5">The sequence shown here is derived from an EMBL/GenBank/DDBJ whole genome shotgun (WGS) entry which is preliminary data.</text>
</comment>
<dbReference type="Gene3D" id="1.10.287.470">
    <property type="entry name" value="Helix hairpin bin"/>
    <property type="match status" value="1"/>
</dbReference>
<accession>A0A8J6ITK2</accession>
<sequence length="355" mass="37578">MKSLALVLSSLLLITGCGEQTPARQSTPMDLTGLSGVAVTSQNTEQQIELDGTVEAVNRAVVSAQTSGRVTALPFDVGDQVNAGDVIAQITSEEQQAAVNSAMAQVNEARARFAEADAQLTRIADVFKKGVVSKAEFDQVKAAQQSAEARVTSAEAALSDAKQRLQYTQVIAPYSGILVRRLVDVGATVAPGTPLLEGVSLADVRIRVNVPQNSIQAVRKYRKAQIMLADGSMLESTDLRISPSADASSHSFLTLVEIPQNASNVSLLPGSLTKVAFVTGTEQQLVIPKNAVAQRGEVSAVYVINQQQLVFRYIRLGKTMGDKVVVQSGLAENDQIASDVIQAAAIYKQSSVAAQ</sequence>
<feature type="domain" description="Multidrug resistance protein MdtA-like alpha-helical hairpin" evidence="3">
    <location>
        <begin position="100"/>
        <end position="168"/>
    </location>
</feature>
<evidence type="ECO:0000313" key="6">
    <source>
        <dbReference type="Proteomes" id="UP000601768"/>
    </source>
</evidence>
<keyword evidence="2" id="KW-0175">Coiled coil</keyword>
<protein>
    <submittedName>
        <fullName evidence="5">Efflux RND transporter periplasmic adaptor subunit</fullName>
    </submittedName>
</protein>
<evidence type="ECO:0000256" key="1">
    <source>
        <dbReference type="ARBA" id="ARBA00009477"/>
    </source>
</evidence>
<dbReference type="GO" id="GO:1990281">
    <property type="term" value="C:efflux pump complex"/>
    <property type="evidence" value="ECO:0007669"/>
    <property type="project" value="TreeGrafter"/>
</dbReference>
<evidence type="ECO:0000256" key="2">
    <source>
        <dbReference type="SAM" id="Coils"/>
    </source>
</evidence>
<dbReference type="InterPro" id="IPR058625">
    <property type="entry name" value="MdtA-like_BSH"/>
</dbReference>
<dbReference type="Gene3D" id="2.40.50.100">
    <property type="match status" value="1"/>
</dbReference>
<dbReference type="EMBL" id="JACNEP010000004">
    <property type="protein sequence ID" value="MBC3765552.1"/>
    <property type="molecule type" value="Genomic_DNA"/>
</dbReference>
<keyword evidence="6" id="KW-1185">Reference proteome</keyword>
<dbReference type="GO" id="GO:0015562">
    <property type="term" value="F:efflux transmembrane transporter activity"/>
    <property type="evidence" value="ECO:0007669"/>
    <property type="project" value="TreeGrafter"/>
</dbReference>
<dbReference type="RefSeq" id="WP_186506024.1">
    <property type="nucleotide sequence ID" value="NZ_JACNEP010000004.1"/>
</dbReference>
<dbReference type="AlphaFoldDB" id="A0A8J6ITK2"/>
<dbReference type="NCBIfam" id="TIGR01730">
    <property type="entry name" value="RND_mfp"/>
    <property type="match status" value="1"/>
</dbReference>
<dbReference type="PANTHER" id="PTHR30469:SF18">
    <property type="entry name" value="RESISTANCE-NODULATION-CELL DIVISION (RND) EFFLUX MEMBRANE FUSION PROTEIN-RELATED"/>
    <property type="match status" value="1"/>
</dbReference>
<dbReference type="PROSITE" id="PS51257">
    <property type="entry name" value="PROKAR_LIPOPROTEIN"/>
    <property type="match status" value="1"/>
</dbReference>
<organism evidence="5 6">
    <name type="scientific">Neptunicella marina</name>
    <dbReference type="NCBI Taxonomy" id="2125989"/>
    <lineage>
        <taxon>Bacteria</taxon>
        <taxon>Pseudomonadati</taxon>
        <taxon>Pseudomonadota</taxon>
        <taxon>Gammaproteobacteria</taxon>
        <taxon>Alteromonadales</taxon>
        <taxon>Alteromonadaceae</taxon>
        <taxon>Neptunicella</taxon>
    </lineage>
</organism>
<feature type="domain" description="Multidrug resistance protein MdtA-like barrel-sandwich hybrid" evidence="4">
    <location>
        <begin position="59"/>
        <end position="193"/>
    </location>
</feature>